<feature type="compositionally biased region" description="Basic and acidic residues" evidence="1">
    <location>
        <begin position="193"/>
        <end position="207"/>
    </location>
</feature>
<reference evidence="2" key="1">
    <citation type="submission" date="2023-01" db="EMBL/GenBank/DDBJ databases">
        <title>Colletotrichum chrysophilum M932 genome sequence.</title>
        <authorList>
            <person name="Baroncelli R."/>
        </authorList>
    </citation>
    <scope>NUCLEOTIDE SEQUENCE</scope>
    <source>
        <strain evidence="2">M932</strain>
    </source>
</reference>
<evidence type="ECO:0000256" key="1">
    <source>
        <dbReference type="SAM" id="MobiDB-lite"/>
    </source>
</evidence>
<evidence type="ECO:0000313" key="3">
    <source>
        <dbReference type="Proteomes" id="UP001243330"/>
    </source>
</evidence>
<name>A0AAD9AGW7_9PEZI</name>
<gene>
    <name evidence="2" type="ORF">CCHR01_09500</name>
</gene>
<accession>A0AAD9AGW7</accession>
<dbReference type="EMBL" id="JAQOWY010000189">
    <property type="protein sequence ID" value="KAK1847843.1"/>
    <property type="molecule type" value="Genomic_DNA"/>
</dbReference>
<organism evidence="2 3">
    <name type="scientific">Colletotrichum chrysophilum</name>
    <dbReference type="NCBI Taxonomy" id="1836956"/>
    <lineage>
        <taxon>Eukaryota</taxon>
        <taxon>Fungi</taxon>
        <taxon>Dikarya</taxon>
        <taxon>Ascomycota</taxon>
        <taxon>Pezizomycotina</taxon>
        <taxon>Sordariomycetes</taxon>
        <taxon>Hypocreomycetidae</taxon>
        <taxon>Glomerellales</taxon>
        <taxon>Glomerellaceae</taxon>
        <taxon>Colletotrichum</taxon>
        <taxon>Colletotrichum gloeosporioides species complex</taxon>
    </lineage>
</organism>
<comment type="caution">
    <text evidence="2">The sequence shown here is derived from an EMBL/GenBank/DDBJ whole genome shotgun (WGS) entry which is preliminary data.</text>
</comment>
<dbReference type="Proteomes" id="UP001243330">
    <property type="component" value="Unassembled WGS sequence"/>
</dbReference>
<keyword evidence="3" id="KW-1185">Reference proteome</keyword>
<feature type="region of interest" description="Disordered" evidence="1">
    <location>
        <begin position="178"/>
        <end position="235"/>
    </location>
</feature>
<dbReference type="AlphaFoldDB" id="A0AAD9AGW7"/>
<evidence type="ECO:0000313" key="2">
    <source>
        <dbReference type="EMBL" id="KAK1847843.1"/>
    </source>
</evidence>
<sequence length="235" mass="26917">MGCSVSVQTETVTKENATTTPPYNVYFIFYDSIGESYESMENLRWEARLVVQASRVSSHMKKGFHLSPANELPQSGCIIRNCQPHQAFGDHSWKHLRRYILADWEAGWTAHVFVGSNEMEALAEFSLKGLTTDRIAHGYAWNPEWLTVYYYDAFKPEENFSTLLEDMPLEGLWPWPKSAECRESGQDDNEDMASSKETIDDHSEGEASGRLTPDSTEYDTCLPDYSQLDREQIQF</sequence>
<proteinExistence type="predicted"/>
<protein>
    <submittedName>
        <fullName evidence="2">Uncharacterized protein</fullName>
    </submittedName>
</protein>